<dbReference type="EMBL" id="VDUY01000004">
    <property type="protein sequence ID" value="TXL65570.1"/>
    <property type="molecule type" value="Genomic_DNA"/>
</dbReference>
<comment type="caution">
    <text evidence="2">The sequence shown here is derived from an EMBL/GenBank/DDBJ whole genome shotgun (WGS) entry which is preliminary data.</text>
</comment>
<dbReference type="Pfam" id="PF17899">
    <property type="entry name" value="Peptidase_M61_N"/>
    <property type="match status" value="1"/>
</dbReference>
<dbReference type="SUPFAM" id="SSF50156">
    <property type="entry name" value="PDZ domain-like"/>
    <property type="match status" value="1"/>
</dbReference>
<reference evidence="2 3" key="1">
    <citation type="submission" date="2019-06" db="EMBL/GenBank/DDBJ databases">
        <title>Quisquiliibacterium sp. nov., isolated from a maize field.</title>
        <authorList>
            <person name="Lin S.-Y."/>
            <person name="Tsai C.-F."/>
            <person name="Young C.-C."/>
        </authorList>
    </citation>
    <scope>NUCLEOTIDE SEQUENCE [LARGE SCALE GENOMIC DNA]</scope>
    <source>
        <strain evidence="2 3">CC-CFT501</strain>
    </source>
</reference>
<dbReference type="OrthoDB" id="9778516at2"/>
<dbReference type="PROSITE" id="PS50106">
    <property type="entry name" value="PDZ"/>
    <property type="match status" value="1"/>
</dbReference>
<dbReference type="InterPro" id="IPR001478">
    <property type="entry name" value="PDZ"/>
</dbReference>
<dbReference type="AlphaFoldDB" id="A0A5C8NX64"/>
<dbReference type="Gene3D" id="2.30.42.10">
    <property type="match status" value="1"/>
</dbReference>
<gene>
    <name evidence="2" type="ORF">FHP08_12405</name>
</gene>
<dbReference type="Gene3D" id="2.60.40.3650">
    <property type="match status" value="1"/>
</dbReference>
<dbReference type="InterPro" id="IPR024191">
    <property type="entry name" value="Peptidase_M61"/>
</dbReference>
<dbReference type="InterPro" id="IPR036034">
    <property type="entry name" value="PDZ_sf"/>
</dbReference>
<dbReference type="InterPro" id="IPR007963">
    <property type="entry name" value="Peptidase_M61_catalytic"/>
</dbReference>
<dbReference type="Pfam" id="PF05299">
    <property type="entry name" value="Peptidase_M61"/>
    <property type="match status" value="1"/>
</dbReference>
<sequence length="609" mass="67114">MPAAPIRYRIRPSDPDAHLFGVEMTIAAPDPQGQRVALPAWIPGSYMIREFARHIVRIEAQAGGRKLALRKLDKDSWQAAPCEGPLTLRYLVYAWDLSVRGAHLDRTHGFFNGTSVFLCAIGQERSPCEVILEAPDHPACADWRVATTLPEAGARRWGFGRYRAADYDALIDHPVEMGRFDRVSFEAAGARHEVAITGRHDADGKRLAHDLKAICEAQAALFDPKTRRAPVDRYLFQVTAVGDGYGGLEHRASTALICRRADLPHPGMPGTPEGYRSFLGLCSHEYFHTWNVKRIKPAAFVDYDLARETHTRLLWIFEGFTSYYDDLMLARSGVVDPNDYLTLLSGTISSVLRAPGRFAQSVAESSFDAWTRYYRQDENSPNAIVSYYAKGALVALCLDLSIRARTNGRRSLDDVMRLMWQRWGRDFYALPPGQRGGLAEEGFPGLLAEATGVKLDREIRDWAEGTGELPLAALLRRHGIRLEARGADQAGATIGARLAMRDGMLQCSGVLNGGPAHAAGLSAGDAIVAVDGLRMADERALKALLERRGIGARLRVHAFRRDELHEFELVPTAATPTEAMLGIDPKAGAVARRLLSAWLSGSTGRPKRS</sequence>
<evidence type="ECO:0000313" key="3">
    <source>
        <dbReference type="Proteomes" id="UP000321548"/>
    </source>
</evidence>
<feature type="domain" description="PDZ" evidence="1">
    <location>
        <begin position="479"/>
        <end position="544"/>
    </location>
</feature>
<dbReference type="Gene3D" id="1.10.390.10">
    <property type="entry name" value="Neutral Protease Domain 2"/>
    <property type="match status" value="1"/>
</dbReference>
<dbReference type="Proteomes" id="UP000321548">
    <property type="component" value="Unassembled WGS sequence"/>
</dbReference>
<protein>
    <submittedName>
        <fullName evidence="2">M61 family metallopeptidase</fullName>
    </submittedName>
</protein>
<evidence type="ECO:0000313" key="2">
    <source>
        <dbReference type="EMBL" id="TXL65570.1"/>
    </source>
</evidence>
<evidence type="ECO:0000259" key="1">
    <source>
        <dbReference type="PROSITE" id="PS50106"/>
    </source>
</evidence>
<dbReference type="PIRSF" id="PIRSF016493">
    <property type="entry name" value="Glycyl_aminpptds"/>
    <property type="match status" value="1"/>
</dbReference>
<dbReference type="InterPro" id="IPR040756">
    <property type="entry name" value="Peptidase_M61_N"/>
</dbReference>
<dbReference type="RefSeq" id="WP_147704766.1">
    <property type="nucleotide sequence ID" value="NZ_VDUY01000004.1"/>
</dbReference>
<dbReference type="Pfam" id="PF13180">
    <property type="entry name" value="PDZ_2"/>
    <property type="match status" value="1"/>
</dbReference>
<dbReference type="InterPro" id="IPR027268">
    <property type="entry name" value="Peptidase_M4/M1_CTD_sf"/>
</dbReference>
<dbReference type="SUPFAM" id="SSF55486">
    <property type="entry name" value="Metalloproteases ('zincins'), catalytic domain"/>
    <property type="match status" value="1"/>
</dbReference>
<proteinExistence type="predicted"/>
<organism evidence="2 3">
    <name type="scientific">Zeimonas arvi</name>
    <dbReference type="NCBI Taxonomy" id="2498847"/>
    <lineage>
        <taxon>Bacteria</taxon>
        <taxon>Pseudomonadati</taxon>
        <taxon>Pseudomonadota</taxon>
        <taxon>Betaproteobacteria</taxon>
        <taxon>Burkholderiales</taxon>
        <taxon>Burkholderiaceae</taxon>
        <taxon>Zeimonas</taxon>
    </lineage>
</organism>
<keyword evidence="3" id="KW-1185">Reference proteome</keyword>
<name>A0A5C8NX64_9BURK</name>
<accession>A0A5C8NX64</accession>